<dbReference type="InterPro" id="IPR042244">
    <property type="entry name" value="HypD_2_sf"/>
</dbReference>
<dbReference type="PANTHER" id="PTHR30149:SF0">
    <property type="entry name" value="HYDROGENASE MATURATION FACTOR HYPD"/>
    <property type="match status" value="1"/>
</dbReference>
<evidence type="ECO:0000256" key="3">
    <source>
        <dbReference type="ARBA" id="ARBA00023004"/>
    </source>
</evidence>
<evidence type="ECO:0000256" key="1">
    <source>
        <dbReference type="ARBA" id="ARBA00007888"/>
    </source>
</evidence>
<gene>
    <name evidence="5" type="primary">hypD</name>
    <name evidence="5" type="ORF">PBT88_10005</name>
</gene>
<dbReference type="Gene3D" id="6.10.20.100">
    <property type="match status" value="1"/>
</dbReference>
<protein>
    <recommendedName>
        <fullName evidence="4">Hydrogenase maturation factor</fullName>
    </recommendedName>
</protein>
<dbReference type="InterPro" id="IPR042243">
    <property type="entry name" value="HypD_1"/>
</dbReference>
<dbReference type="Gene3D" id="3.40.50.11750">
    <property type="entry name" value="HypD, alpha/beta domain 1"/>
    <property type="match status" value="2"/>
</dbReference>
<dbReference type="NCBIfam" id="TIGR00075">
    <property type="entry name" value="hypD"/>
    <property type="match status" value="1"/>
</dbReference>
<evidence type="ECO:0000256" key="4">
    <source>
        <dbReference type="PIRNR" id="PIRNR005622"/>
    </source>
</evidence>
<reference evidence="5 6" key="1">
    <citation type="submission" date="2022-12" db="EMBL/GenBank/DDBJ databases">
        <title>Sphingomonas abieness sp. nov., an endophytic bacterium isolated from Abies koreana.</title>
        <authorList>
            <person name="Jiang L."/>
            <person name="Lee J."/>
        </authorList>
    </citation>
    <scope>NUCLEOTIDE SEQUENCE [LARGE SCALE GENOMIC DNA]</scope>
    <source>
        <strain evidence="6">PAMB 00755</strain>
    </source>
</reference>
<dbReference type="PIRSF" id="PIRSF005622">
    <property type="entry name" value="Hydrgn_mat_hypD"/>
    <property type="match status" value="1"/>
</dbReference>
<dbReference type="InterPro" id="IPR002780">
    <property type="entry name" value="Hyd_form_HypD"/>
</dbReference>
<keyword evidence="3" id="KW-0408">Iron</keyword>
<sequence>MNLIEQFRDGGLAHALCDAIAAACRPDRDYRLMEVCGGHTHVIARYSLEDLLPPQVRLVHGPGCPVCVLPAGRIDLAIGLALDRGVILCTYGDMMRVPGSHRATLTRARAAGADIRMVLSTLDALRIAHENPAREVVFLGIGFETTAPATAVALKVARSEALANFSVLNNHLLTAPALRAVLGEGDETTLDGLIAPGHVSTIIGTRLYDEFAERGQGVYVAGFEPLDLLEAVLLLIRQINDRAPRVDNGYSRALTAEGNPRALAAMAETMPERRGFEWRGLGILADSATQIGEDFAAFDAERRFDLCYEPVPDPKSCICADIVRGARRPEACKLFGTVCTPDDPIGPCMVSSEGACAAQWRFGRHRLAPTAGAVAA</sequence>
<dbReference type="PANTHER" id="PTHR30149">
    <property type="entry name" value="HYDROGENASE PROTEIN ASSEMBLY PROTEIN HYPD"/>
    <property type="match status" value="1"/>
</dbReference>
<evidence type="ECO:0000256" key="2">
    <source>
        <dbReference type="ARBA" id="ARBA00022723"/>
    </source>
</evidence>
<dbReference type="Proteomes" id="UP001210865">
    <property type="component" value="Chromosome"/>
</dbReference>
<keyword evidence="6" id="KW-1185">Reference proteome</keyword>
<accession>A0ABY7NS68</accession>
<dbReference type="Pfam" id="PF01924">
    <property type="entry name" value="HypD"/>
    <property type="match status" value="1"/>
</dbReference>
<name>A0ABY7NS68_9SPHN</name>
<organism evidence="5 6">
    <name type="scientific">Sphingomonas abietis</name>
    <dbReference type="NCBI Taxonomy" id="3012344"/>
    <lineage>
        <taxon>Bacteria</taxon>
        <taxon>Pseudomonadati</taxon>
        <taxon>Pseudomonadota</taxon>
        <taxon>Alphaproteobacteria</taxon>
        <taxon>Sphingomonadales</taxon>
        <taxon>Sphingomonadaceae</taxon>
        <taxon>Sphingomonas</taxon>
    </lineage>
</organism>
<evidence type="ECO:0000313" key="6">
    <source>
        <dbReference type="Proteomes" id="UP001210865"/>
    </source>
</evidence>
<keyword evidence="2" id="KW-0479">Metal-binding</keyword>
<dbReference type="RefSeq" id="WP_270079027.1">
    <property type="nucleotide sequence ID" value="NZ_CP115174.1"/>
</dbReference>
<comment type="similarity">
    <text evidence="1 4">Belongs to the HypD family.</text>
</comment>
<dbReference type="EMBL" id="CP115174">
    <property type="protein sequence ID" value="WBO24401.1"/>
    <property type="molecule type" value="Genomic_DNA"/>
</dbReference>
<evidence type="ECO:0000313" key="5">
    <source>
        <dbReference type="EMBL" id="WBO24401.1"/>
    </source>
</evidence>
<proteinExistence type="inferred from homology"/>